<accession>A0ABP0V293</accession>
<feature type="region of interest" description="Disordered" evidence="2">
    <location>
        <begin position="1"/>
        <end position="153"/>
    </location>
</feature>
<evidence type="ECO:0000256" key="1">
    <source>
        <dbReference type="SAM" id="Coils"/>
    </source>
</evidence>
<evidence type="ECO:0008006" key="5">
    <source>
        <dbReference type="Google" id="ProtNLM"/>
    </source>
</evidence>
<reference evidence="3" key="1">
    <citation type="submission" date="2024-02" db="EMBL/GenBank/DDBJ databases">
        <authorList>
            <consortium name="ELIXIR-Norway"/>
            <consortium name="Elixir Norway"/>
        </authorList>
    </citation>
    <scope>NUCLEOTIDE SEQUENCE</scope>
</reference>
<dbReference type="Proteomes" id="UP001497512">
    <property type="component" value="Chromosome 8"/>
</dbReference>
<keyword evidence="1" id="KW-0175">Coiled coil</keyword>
<gene>
    <name evidence="3" type="ORF">CSSPTR1EN2_LOCUS22528</name>
</gene>
<protein>
    <recommendedName>
        <fullName evidence="5">Pericentrin</fullName>
    </recommendedName>
</protein>
<evidence type="ECO:0000256" key="2">
    <source>
        <dbReference type="SAM" id="MobiDB-lite"/>
    </source>
</evidence>
<feature type="coiled-coil region" evidence="1">
    <location>
        <begin position="791"/>
        <end position="938"/>
    </location>
</feature>
<feature type="compositionally biased region" description="Basic and acidic residues" evidence="2">
    <location>
        <begin position="1"/>
        <end position="23"/>
    </location>
</feature>
<evidence type="ECO:0000313" key="3">
    <source>
        <dbReference type="EMBL" id="CAK9235060.1"/>
    </source>
</evidence>
<organism evidence="3 4">
    <name type="scientific">Sphagnum troendelagicum</name>
    <dbReference type="NCBI Taxonomy" id="128251"/>
    <lineage>
        <taxon>Eukaryota</taxon>
        <taxon>Viridiplantae</taxon>
        <taxon>Streptophyta</taxon>
        <taxon>Embryophyta</taxon>
        <taxon>Bryophyta</taxon>
        <taxon>Sphagnophytina</taxon>
        <taxon>Sphagnopsida</taxon>
        <taxon>Sphagnales</taxon>
        <taxon>Sphagnaceae</taxon>
        <taxon>Sphagnum</taxon>
    </lineage>
</organism>
<dbReference type="PANTHER" id="PTHR23159:SF31">
    <property type="entry name" value="CENTROSOME-ASSOCIATED PROTEIN CEP250 ISOFORM X1"/>
    <property type="match status" value="1"/>
</dbReference>
<name>A0ABP0V293_9BRYO</name>
<sequence>MDKPKSKENLRAAGKKRFEEYRQKRQQKGSSNTSVKASAEDEQSSEHQTSDSISDTDGDDAASAGIVSTEEDDSTLTTGFALEIGNPESTSQPSRGSIGSNGDLHDSQERSRWGARNDVDSHKEPNSRSVLYEADSERDGWNVPGGSPRNFPVESTQLDAQWQARKMCDRVEKSNSNMHQCNHVHGRTEEDLSCSLSEHMDSRDGLSARDTPKGVLEDIQSNCSGVEDLSSGCTQEDVMAESSRSNITPDFKQSGPVEFWAFNNFLQHVDRDEAVDSGVLTREEYLEQEHFALVNELNKSHRKLEASLREKGNEVKDFMSKVGTLKAQMAQWQTHEPEQVSPPMPEAQLEWLERSKSQLQGTNHEEKWSVVAWPENLRSQTEQTADVREQLLSTDEASEGKVDCLTVEMARLQQQSKDEVDSMREERLQLVAQLQTALEQIQAVTEREALLASELKGLQENKDHEKAMFASEMWKLPPQQDSGEGGTFLATSVNQPPSQLKKVAVLREEVGLASEVDKLVATECKEHAEGLGDETKQLETLSVMDGLRQHVRRQEEKKIQQATSLCESCQSLQEDSVAEASLADVIDMREEEIVQQDLQRLDIKIGNTKESQEEKDEEVTDSFGKVMKLQQQLKELEEENANLPSRLQAAEQLLKVHSDENEQLRNQLETILQEQKMREVEISSELRTWKEHADSLEVEKLRNLSVIEESYQHLQRLEKENKELVTSSSECAQSLQAALQEITRLANEVDKLEHEKDLQIGKTWVQAAELQKAQEQLQAASERDIHHGSELKELDVERVELQSKVQELQLQLHGLNEENVHVVAELRELGQKLEALAAEKKLLATNVDQLVEERQKREAEIAEELATWKEHVQNLEAEKMEFLSSAEDLNQQIWRLGEDKKKLINESNKSLQELWGENATLKKEIGKLEAEKDRHDGERLELVAGLQTVWEKLQAANERETFLTKEVTGLQGRRDAELTGYVAQVQELTQQLQELGEKSDVAVAKSLETSHMLDELQMDNVRLINEVSELVQERERREEEMAREQATWKEKFEAERSNLQLENENLKSVSEDLHKQLERSGEEIKQWGMKSAEFSLMLEEIQEEKTRLVGELDKLEEVKERQEGERLELAAELRKAWNRLQEVGTSESNLTSELQVLREDTEKERVKFAGEVQDLQQQLQKLQEDNHQLLIRVQGLMQTLEELHDAKELQEANSRLVIEVAKLEQEKVTIDAERVELLGEMQALKLQIKNVERDKSKLASDIEELNQWLHRPAAEKRHLATKLDEVTQLLQRLQVENLELVGKVGKLEQEIGRIKEENGMLNLQVGRLEEERSSWILECEESHLQLQQLEEEMASLADSSNLVQELGGEISTLKAHVFMLVEDKGNLTLGTELDAVTQVLQRLQVDNFQLVSKVNKLEQEIETRTDANKTLNLQLQSLEHEKSRFISEHEESHLQLQLLEEEMASLTKSSSLVQDLGEEISILKSNIFRLVEEEGHMLSDGRALLHEQMPDVSHERD</sequence>
<feature type="compositionally biased region" description="Polar residues" evidence="2">
    <location>
        <begin position="87"/>
        <end position="100"/>
    </location>
</feature>
<keyword evidence="4" id="KW-1185">Reference proteome</keyword>
<feature type="coiled-coil region" evidence="1">
    <location>
        <begin position="978"/>
        <end position="1132"/>
    </location>
</feature>
<dbReference type="EMBL" id="OZ019900">
    <property type="protein sequence ID" value="CAK9235060.1"/>
    <property type="molecule type" value="Genomic_DNA"/>
</dbReference>
<feature type="coiled-coil region" evidence="1">
    <location>
        <begin position="1339"/>
        <end position="1366"/>
    </location>
</feature>
<feature type="coiled-coil region" evidence="1">
    <location>
        <begin position="1158"/>
        <end position="1310"/>
    </location>
</feature>
<dbReference type="PANTHER" id="PTHR23159">
    <property type="entry name" value="CENTROSOMAL PROTEIN 2"/>
    <property type="match status" value="1"/>
</dbReference>
<feature type="coiled-coil region" evidence="1">
    <location>
        <begin position="1400"/>
        <end position="1469"/>
    </location>
</feature>
<feature type="compositionally biased region" description="Basic and acidic residues" evidence="2">
    <location>
        <begin position="103"/>
        <end position="126"/>
    </location>
</feature>
<evidence type="ECO:0000313" key="4">
    <source>
        <dbReference type="Proteomes" id="UP001497512"/>
    </source>
</evidence>
<feature type="coiled-coil region" evidence="1">
    <location>
        <begin position="707"/>
        <end position="755"/>
    </location>
</feature>
<proteinExistence type="predicted"/>
<feature type="coiled-coil region" evidence="1">
    <location>
        <begin position="420"/>
        <end position="461"/>
    </location>
</feature>
<feature type="coiled-coil region" evidence="1">
    <location>
        <begin position="619"/>
        <end position="674"/>
    </location>
</feature>